<gene>
    <name evidence="1" type="ORF">DCF15_23045</name>
</gene>
<sequence length="98" mass="10923">MVTKFQRTTAAVEGRNGYLTQIHHSRRGLSPHRLNVMTAIHNFDLQRADGSTAAERLFKQAHPDLFQTVLALMPDLPLPRRRAKSSISPILTKPGVPA</sequence>
<name>A0A2W4WAN9_9CYAN</name>
<reference evidence="1 2" key="2">
    <citation type="submission" date="2018-06" db="EMBL/GenBank/DDBJ databases">
        <title>Metagenomic assembly of (sub)arctic Cyanobacteria and their associated microbiome from non-axenic cultures.</title>
        <authorList>
            <person name="Baurain D."/>
        </authorList>
    </citation>
    <scope>NUCLEOTIDE SEQUENCE [LARGE SCALE GENOMIC DNA]</scope>
    <source>
        <strain evidence="1">ULC027bin1</strain>
    </source>
</reference>
<dbReference type="Proteomes" id="UP000249794">
    <property type="component" value="Unassembled WGS sequence"/>
</dbReference>
<dbReference type="InterPro" id="IPR045650">
    <property type="entry name" value="DUF6399"/>
</dbReference>
<dbReference type="EMBL" id="QBMP01000434">
    <property type="protein sequence ID" value="PZO42103.1"/>
    <property type="molecule type" value="Genomic_DNA"/>
</dbReference>
<organism evidence="1 2">
    <name type="scientific">Phormidesmis priestleyi</name>
    <dbReference type="NCBI Taxonomy" id="268141"/>
    <lineage>
        <taxon>Bacteria</taxon>
        <taxon>Bacillati</taxon>
        <taxon>Cyanobacteriota</taxon>
        <taxon>Cyanophyceae</taxon>
        <taxon>Leptolyngbyales</taxon>
        <taxon>Leptolyngbyaceae</taxon>
        <taxon>Phormidesmis</taxon>
    </lineage>
</organism>
<proteinExistence type="predicted"/>
<protein>
    <submittedName>
        <fullName evidence="1">Uncharacterized protein</fullName>
    </submittedName>
</protein>
<dbReference type="AlphaFoldDB" id="A0A2W4WAN9"/>
<accession>A0A2W4WAN9</accession>
<dbReference type="Pfam" id="PF19936">
    <property type="entry name" value="DUF6399"/>
    <property type="match status" value="1"/>
</dbReference>
<evidence type="ECO:0000313" key="1">
    <source>
        <dbReference type="EMBL" id="PZO42103.1"/>
    </source>
</evidence>
<reference evidence="2" key="1">
    <citation type="submission" date="2018-04" db="EMBL/GenBank/DDBJ databases">
        <authorList>
            <person name="Cornet L."/>
        </authorList>
    </citation>
    <scope>NUCLEOTIDE SEQUENCE [LARGE SCALE GENOMIC DNA]</scope>
</reference>
<evidence type="ECO:0000313" key="2">
    <source>
        <dbReference type="Proteomes" id="UP000249794"/>
    </source>
</evidence>
<comment type="caution">
    <text evidence="1">The sequence shown here is derived from an EMBL/GenBank/DDBJ whole genome shotgun (WGS) entry which is preliminary data.</text>
</comment>